<dbReference type="SUPFAM" id="SSF54897">
    <property type="entry name" value="Protease propeptides/inhibitors"/>
    <property type="match status" value="1"/>
</dbReference>
<dbReference type="InterPro" id="IPR050131">
    <property type="entry name" value="Peptidase_S8_subtilisin-like"/>
</dbReference>
<dbReference type="InterPro" id="IPR023827">
    <property type="entry name" value="Peptidase_S8_Asp-AS"/>
</dbReference>
<dbReference type="EMBL" id="RAWG01000325">
    <property type="protein sequence ID" value="RKH35299.1"/>
    <property type="molecule type" value="Genomic_DNA"/>
</dbReference>
<comment type="similarity">
    <text evidence="1 7 8">Belongs to the peptidase S8 family.</text>
</comment>
<dbReference type="GO" id="GO:0006508">
    <property type="term" value="P:proteolysis"/>
    <property type="evidence" value="ECO:0007669"/>
    <property type="project" value="UniProtKB-KW"/>
</dbReference>
<sequence>MMRWGFVGLLALVACAPESSRQSQSQGQACPGVIAGEVATRQGMDGNEPSREPDDGRTATIIRFRKTGSTRASRVTAAGVDLARDVGAKVSFVYRNIPAVAARVTPEERRALEQSDLVESIEEDQSWSAQGLAPGLLPARVGAVAQGVLPTGEYTEALRMVQAPEVWDADGDGVLDVGAPTGEGVKVCIIDSGLDLGHPELQGAVVASRDFLDGDDDVSDRGEGGKWGLGHGTHVAGIIAARPGQGGVTDPKSHPGGMVGVAPRAPLLIARVLDLQGQTQMSIVFSAMEWCESQGARIVSMSLGGGTPTRSSLEAFKAALDHGMLVVASAGNQGGPVLYPASDPSVVAVGAVDPHERRAGFSCVGADLDLMAPGVDVLSSFPRGMGAFSQMAVSDTEPVSRSLLFSPTGNTAGRLVDCGLGDSLDACKGATCDGFVAYVRPGALPIDLAMSNVMMQGARSVIFGADDGPAGGDVDILALPRRGHWVPAVSVNQATGTMLRQRLGGHAWVNLFPVDYTHSSGTSMSAPFVSGVAALLWSARPELTPLQIRAAMQASARDLGTPGRDPVFGHGLVRAKDALQRLP</sequence>
<protein>
    <submittedName>
        <fullName evidence="10">Peptidase S8</fullName>
    </submittedName>
</protein>
<feature type="active site" description="Charge relay system" evidence="6 7">
    <location>
        <position position="191"/>
    </location>
</feature>
<dbReference type="GO" id="GO:0004252">
    <property type="term" value="F:serine-type endopeptidase activity"/>
    <property type="evidence" value="ECO:0007669"/>
    <property type="project" value="UniProtKB-UniRule"/>
</dbReference>
<evidence type="ECO:0000256" key="6">
    <source>
        <dbReference type="PIRSR" id="PIRSR615500-1"/>
    </source>
</evidence>
<keyword evidence="5 7" id="KW-0720">Serine protease</keyword>
<dbReference type="OrthoDB" id="9790784at2"/>
<dbReference type="AlphaFoldDB" id="A0A3A8MVK0"/>
<evidence type="ECO:0000256" key="7">
    <source>
        <dbReference type="PROSITE-ProRule" id="PRU01240"/>
    </source>
</evidence>
<proteinExistence type="inferred from homology"/>
<comment type="caution">
    <text evidence="10">The sequence shown here is derived from an EMBL/GenBank/DDBJ whole genome shotgun (WGS) entry which is preliminary data.</text>
</comment>
<dbReference type="PRINTS" id="PR00723">
    <property type="entry name" value="SUBTILISIN"/>
</dbReference>
<dbReference type="InterPro" id="IPR023828">
    <property type="entry name" value="Peptidase_S8_Ser-AS"/>
</dbReference>
<reference evidence="11" key="1">
    <citation type="submission" date="2018-09" db="EMBL/GenBank/DDBJ databases">
        <authorList>
            <person name="Livingstone P.G."/>
            <person name="Whitworth D.E."/>
        </authorList>
    </citation>
    <scope>NUCLEOTIDE SEQUENCE [LARGE SCALE GENOMIC DNA]</scope>
    <source>
        <strain evidence="11">CA040B</strain>
    </source>
</reference>
<dbReference type="Gene3D" id="3.30.70.80">
    <property type="entry name" value="Peptidase S8 propeptide/proteinase inhibitor I9"/>
    <property type="match status" value="1"/>
</dbReference>
<dbReference type="InterPro" id="IPR015500">
    <property type="entry name" value="Peptidase_S8_subtilisin-rel"/>
</dbReference>
<dbReference type="PROSITE" id="PS00136">
    <property type="entry name" value="SUBTILASE_ASP"/>
    <property type="match status" value="1"/>
</dbReference>
<dbReference type="Pfam" id="PF00082">
    <property type="entry name" value="Peptidase_S8"/>
    <property type="match status" value="2"/>
</dbReference>
<dbReference type="Gene3D" id="3.50.30.30">
    <property type="match status" value="1"/>
</dbReference>
<keyword evidence="4 7" id="KW-0378">Hydrolase</keyword>
<feature type="active site" description="Charge relay system" evidence="6 7">
    <location>
        <position position="523"/>
    </location>
</feature>
<feature type="active site" description="Charge relay system" evidence="6 7">
    <location>
        <position position="231"/>
    </location>
</feature>
<evidence type="ECO:0000259" key="9">
    <source>
        <dbReference type="Pfam" id="PF00082"/>
    </source>
</evidence>
<dbReference type="Proteomes" id="UP000273405">
    <property type="component" value="Unassembled WGS sequence"/>
</dbReference>
<dbReference type="InterPro" id="IPR000209">
    <property type="entry name" value="Peptidase_S8/S53_dom"/>
</dbReference>
<dbReference type="GO" id="GO:0046872">
    <property type="term" value="F:metal ion binding"/>
    <property type="evidence" value="ECO:0007669"/>
    <property type="project" value="UniProtKB-KW"/>
</dbReference>
<evidence type="ECO:0000256" key="5">
    <source>
        <dbReference type="ARBA" id="ARBA00022825"/>
    </source>
</evidence>
<evidence type="ECO:0000256" key="2">
    <source>
        <dbReference type="ARBA" id="ARBA00022670"/>
    </source>
</evidence>
<evidence type="ECO:0000256" key="8">
    <source>
        <dbReference type="RuleBase" id="RU003355"/>
    </source>
</evidence>
<evidence type="ECO:0000256" key="3">
    <source>
        <dbReference type="ARBA" id="ARBA00022723"/>
    </source>
</evidence>
<dbReference type="PROSITE" id="PS00137">
    <property type="entry name" value="SUBTILASE_HIS"/>
    <property type="match status" value="1"/>
</dbReference>
<evidence type="ECO:0000256" key="4">
    <source>
        <dbReference type="ARBA" id="ARBA00022801"/>
    </source>
</evidence>
<keyword evidence="11" id="KW-1185">Reference proteome</keyword>
<dbReference type="PANTHER" id="PTHR43806">
    <property type="entry name" value="PEPTIDASE S8"/>
    <property type="match status" value="1"/>
</dbReference>
<dbReference type="PROSITE" id="PS00138">
    <property type="entry name" value="SUBTILASE_SER"/>
    <property type="match status" value="1"/>
</dbReference>
<dbReference type="RefSeq" id="WP_120629403.1">
    <property type="nucleotide sequence ID" value="NZ_RAWG01000325.1"/>
</dbReference>
<dbReference type="InterPro" id="IPR037045">
    <property type="entry name" value="S8pro/Inhibitor_I9_sf"/>
</dbReference>
<evidence type="ECO:0000313" key="11">
    <source>
        <dbReference type="Proteomes" id="UP000273405"/>
    </source>
</evidence>
<dbReference type="InterPro" id="IPR034202">
    <property type="entry name" value="Subtilisin_Carlsberg-like"/>
</dbReference>
<name>A0A3A8MVK0_9BACT</name>
<dbReference type="PANTHER" id="PTHR43806:SF11">
    <property type="entry name" value="CEREVISIN-RELATED"/>
    <property type="match status" value="1"/>
</dbReference>
<dbReference type="Gene3D" id="3.40.50.200">
    <property type="entry name" value="Peptidase S8/S53 domain"/>
    <property type="match status" value="1"/>
</dbReference>
<dbReference type="PROSITE" id="PS51892">
    <property type="entry name" value="SUBTILASE"/>
    <property type="match status" value="1"/>
</dbReference>
<accession>A0A3A8MVK0</accession>
<keyword evidence="3" id="KW-0479">Metal-binding</keyword>
<dbReference type="SUPFAM" id="SSF52743">
    <property type="entry name" value="Subtilisin-like"/>
    <property type="match status" value="1"/>
</dbReference>
<dbReference type="CDD" id="cd00538">
    <property type="entry name" value="PA"/>
    <property type="match status" value="1"/>
</dbReference>
<gene>
    <name evidence="10" type="ORF">D7X12_34175</name>
</gene>
<evidence type="ECO:0000256" key="1">
    <source>
        <dbReference type="ARBA" id="ARBA00011073"/>
    </source>
</evidence>
<dbReference type="InterPro" id="IPR022398">
    <property type="entry name" value="Peptidase_S8_His-AS"/>
</dbReference>
<dbReference type="PROSITE" id="PS51257">
    <property type="entry name" value="PROKAR_LIPOPROTEIN"/>
    <property type="match status" value="1"/>
</dbReference>
<feature type="domain" description="Peptidase S8/S53" evidence="9">
    <location>
        <begin position="516"/>
        <end position="571"/>
    </location>
</feature>
<dbReference type="CDD" id="cd07477">
    <property type="entry name" value="Peptidases_S8_Subtilisin_subset"/>
    <property type="match status" value="1"/>
</dbReference>
<dbReference type="InterPro" id="IPR036852">
    <property type="entry name" value="Peptidase_S8/S53_dom_sf"/>
</dbReference>
<organism evidence="10 11">
    <name type="scientific">Corallococcus sicarius</name>
    <dbReference type="NCBI Taxonomy" id="2316726"/>
    <lineage>
        <taxon>Bacteria</taxon>
        <taxon>Pseudomonadati</taxon>
        <taxon>Myxococcota</taxon>
        <taxon>Myxococcia</taxon>
        <taxon>Myxococcales</taxon>
        <taxon>Cystobacterineae</taxon>
        <taxon>Myxococcaceae</taxon>
        <taxon>Corallococcus</taxon>
    </lineage>
</organism>
<keyword evidence="2 7" id="KW-0645">Protease</keyword>
<evidence type="ECO:0000313" key="10">
    <source>
        <dbReference type="EMBL" id="RKH35299.1"/>
    </source>
</evidence>
<feature type="domain" description="Peptidase S8/S53" evidence="9">
    <location>
        <begin position="182"/>
        <end position="382"/>
    </location>
</feature>